<proteinExistence type="inferred from homology"/>
<dbReference type="InterPro" id="IPR003856">
    <property type="entry name" value="LPS_length_determ_N"/>
</dbReference>
<dbReference type="GO" id="GO:0005886">
    <property type="term" value="C:plasma membrane"/>
    <property type="evidence" value="ECO:0007669"/>
    <property type="project" value="UniProtKB-SubCell"/>
</dbReference>
<feature type="region of interest" description="Disordered" evidence="7">
    <location>
        <begin position="224"/>
        <end position="248"/>
    </location>
</feature>
<evidence type="ECO:0000256" key="6">
    <source>
        <dbReference type="ARBA" id="ARBA00023136"/>
    </source>
</evidence>
<feature type="transmembrane region" description="Helical" evidence="8">
    <location>
        <begin position="179"/>
        <end position="199"/>
    </location>
</feature>
<evidence type="ECO:0000259" key="9">
    <source>
        <dbReference type="Pfam" id="PF02706"/>
    </source>
</evidence>
<keyword evidence="5 8" id="KW-1133">Transmembrane helix</keyword>
<keyword evidence="6 8" id="KW-0472">Membrane</keyword>
<evidence type="ECO:0000256" key="1">
    <source>
        <dbReference type="ARBA" id="ARBA00004651"/>
    </source>
</evidence>
<keyword evidence="3" id="KW-1003">Cell membrane</keyword>
<dbReference type="Proteomes" id="UP000547209">
    <property type="component" value="Unassembled WGS sequence"/>
</dbReference>
<accession>A0A7X0RYI2</accession>
<dbReference type="EMBL" id="JACJVP010000055">
    <property type="protein sequence ID" value="MBB6674806.1"/>
    <property type="molecule type" value="Genomic_DNA"/>
</dbReference>
<keyword evidence="11" id="KW-1185">Reference proteome</keyword>
<dbReference type="InterPro" id="IPR050445">
    <property type="entry name" value="Bact_polysacc_biosynth/exp"/>
</dbReference>
<feature type="domain" description="Polysaccharide chain length determinant N-terminal" evidence="9">
    <location>
        <begin position="4"/>
        <end position="92"/>
    </location>
</feature>
<feature type="transmembrane region" description="Helical" evidence="8">
    <location>
        <begin position="18"/>
        <end position="40"/>
    </location>
</feature>
<dbReference type="GO" id="GO:0004713">
    <property type="term" value="F:protein tyrosine kinase activity"/>
    <property type="evidence" value="ECO:0007669"/>
    <property type="project" value="TreeGrafter"/>
</dbReference>
<evidence type="ECO:0000313" key="10">
    <source>
        <dbReference type="EMBL" id="MBB6674806.1"/>
    </source>
</evidence>
<evidence type="ECO:0000256" key="4">
    <source>
        <dbReference type="ARBA" id="ARBA00022692"/>
    </source>
</evidence>
<dbReference type="Pfam" id="PF02706">
    <property type="entry name" value="Wzz"/>
    <property type="match status" value="1"/>
</dbReference>
<name>A0A7X0RYI2_9BACL</name>
<evidence type="ECO:0000313" key="11">
    <source>
        <dbReference type="Proteomes" id="UP000547209"/>
    </source>
</evidence>
<dbReference type="AlphaFoldDB" id="A0A7X0RYI2"/>
<organism evidence="10 11">
    <name type="scientific">Cohnella nanjingensis</name>
    <dbReference type="NCBI Taxonomy" id="1387779"/>
    <lineage>
        <taxon>Bacteria</taxon>
        <taxon>Bacillati</taxon>
        <taxon>Bacillota</taxon>
        <taxon>Bacilli</taxon>
        <taxon>Bacillales</taxon>
        <taxon>Paenibacillaceae</taxon>
        <taxon>Cohnella</taxon>
    </lineage>
</organism>
<evidence type="ECO:0000256" key="3">
    <source>
        <dbReference type="ARBA" id="ARBA00022475"/>
    </source>
</evidence>
<comment type="subcellular location">
    <subcellularLocation>
        <location evidence="1">Cell membrane</location>
        <topology evidence="1">Multi-pass membrane protein</topology>
    </subcellularLocation>
</comment>
<dbReference type="PANTHER" id="PTHR32309">
    <property type="entry name" value="TYROSINE-PROTEIN KINASE"/>
    <property type="match status" value="1"/>
</dbReference>
<comment type="caution">
    <text evidence="10">The sequence shown here is derived from an EMBL/GenBank/DDBJ whole genome shotgun (WGS) entry which is preliminary data.</text>
</comment>
<reference evidence="10 11" key="1">
    <citation type="submission" date="2020-08" db="EMBL/GenBank/DDBJ databases">
        <title>Cohnella phylogeny.</title>
        <authorList>
            <person name="Dunlap C."/>
        </authorList>
    </citation>
    <scope>NUCLEOTIDE SEQUENCE [LARGE SCALE GENOMIC DNA]</scope>
    <source>
        <strain evidence="10 11">DSM 28246</strain>
    </source>
</reference>
<comment type="similarity">
    <text evidence="2">Belongs to the CpsC/CapA family.</text>
</comment>
<dbReference type="PANTHER" id="PTHR32309:SF13">
    <property type="entry name" value="FERRIC ENTEROBACTIN TRANSPORT PROTEIN FEPE"/>
    <property type="match status" value="1"/>
</dbReference>
<sequence length="248" mass="27186">MNVDLDLKQVLSLMRKRWWLIAIITLLGTSAVGVYSTLFLKPVYQASTKLIVNTASDIGGFKLDLNLINSNISLISTYKEIIRTPAIMDLVSEHPELGVTSDELIRNIGFSSVNGTQVVTLTYPDHDYKKAAKIVNEVSVVFQQEIPSIMKVDNVYLLNKADVDKQPAPFKPNKKLHTAAGFVVFLLIGIGTVLLLDFFDDTLKSESDVAAVLGLPTLIVIPKMKPVNESPPNPPNSPKVAEDNKKAG</sequence>
<evidence type="ECO:0000256" key="2">
    <source>
        <dbReference type="ARBA" id="ARBA00006683"/>
    </source>
</evidence>
<evidence type="ECO:0000256" key="5">
    <source>
        <dbReference type="ARBA" id="ARBA00022989"/>
    </source>
</evidence>
<gene>
    <name evidence="10" type="ORF">H7C19_29425</name>
</gene>
<dbReference type="RefSeq" id="WP_185672667.1">
    <property type="nucleotide sequence ID" value="NZ_JACJVP010000055.1"/>
</dbReference>
<keyword evidence="4 8" id="KW-0812">Transmembrane</keyword>
<evidence type="ECO:0000256" key="7">
    <source>
        <dbReference type="SAM" id="MobiDB-lite"/>
    </source>
</evidence>
<evidence type="ECO:0000256" key="8">
    <source>
        <dbReference type="SAM" id="Phobius"/>
    </source>
</evidence>
<protein>
    <submittedName>
        <fullName evidence="10">Lipopolysaccharide biosynthesis protein</fullName>
    </submittedName>
</protein>